<accession>A0A7D2HG27</accession>
<dbReference type="GeneID" id="77953581"/>
<dbReference type="EMBL" id="MN937349">
    <property type="protein sequence ID" value="QIQ60770.1"/>
    <property type="molecule type" value="Genomic_DNA"/>
</dbReference>
<name>A0A7D2HG27_9CAUD</name>
<protein>
    <submittedName>
        <fullName evidence="1">Uncharacterized protein</fullName>
    </submittedName>
</protein>
<reference evidence="1 2" key="1">
    <citation type="submission" date="2020-01" db="EMBL/GenBank/DDBJ databases">
        <authorList>
            <person name="Zhang W."/>
            <person name="Zhang R."/>
            <person name="Hu Y."/>
            <person name="Liu Y."/>
            <person name="Lin W."/>
            <person name="Wang L."/>
            <person name="Li J."/>
            <person name="An X."/>
            <person name="Song L."/>
            <person name="Fan H."/>
            <person name="Shi T."/>
            <person name="Liu H."/>
            <person name="Tong Y."/>
        </authorList>
    </citation>
    <scope>NUCLEOTIDE SEQUENCE [LARGE SCALE GENOMIC DNA]</scope>
</reference>
<keyword evidence="2" id="KW-1185">Reference proteome</keyword>
<dbReference type="Proteomes" id="UP000509570">
    <property type="component" value="Segment"/>
</dbReference>
<dbReference type="RefSeq" id="YP_010677235.1">
    <property type="nucleotide sequence ID" value="NC_071019.1"/>
</dbReference>
<dbReference type="KEGG" id="vg:77953581"/>
<evidence type="ECO:0000313" key="1">
    <source>
        <dbReference type="EMBL" id="QIQ60770.1"/>
    </source>
</evidence>
<evidence type="ECO:0000313" key="2">
    <source>
        <dbReference type="Proteomes" id="UP000509570"/>
    </source>
</evidence>
<sequence length="80" mass="8622">MARTATKTKAPTAVPQTVIHEINEKGQHRIVVIGTHSDKGEWVGHTEIACLGAYRATTEFFKGVLPQGVFKTAGVAFIAM</sequence>
<proteinExistence type="predicted"/>
<organism evidence="1 2">
    <name type="scientific">Stenotrophomonas phage vB_SmaS_BUCT548</name>
    <dbReference type="NCBI Taxonomy" id="2712941"/>
    <lineage>
        <taxon>Viruses</taxon>
        <taxon>Duplodnaviria</taxon>
        <taxon>Heunggongvirae</taxon>
        <taxon>Uroviricota</taxon>
        <taxon>Caudoviricetes</taxon>
        <taxon>Beaumontvirinae</taxon>
        <taxon>Bixiavirus</taxon>
        <taxon>Bixiavirus BUCT548</taxon>
    </lineage>
</organism>